<dbReference type="AlphaFoldDB" id="A0LJH5"/>
<organism evidence="6 7">
    <name type="scientific">Syntrophobacter fumaroxidans (strain DSM 10017 / MPOB)</name>
    <dbReference type="NCBI Taxonomy" id="335543"/>
    <lineage>
        <taxon>Bacteria</taxon>
        <taxon>Pseudomonadati</taxon>
        <taxon>Thermodesulfobacteriota</taxon>
        <taxon>Syntrophobacteria</taxon>
        <taxon>Syntrophobacterales</taxon>
        <taxon>Syntrophobacteraceae</taxon>
        <taxon>Syntrophobacter</taxon>
    </lineage>
</organism>
<dbReference type="RefSeq" id="WP_011698747.1">
    <property type="nucleotide sequence ID" value="NC_008554.1"/>
</dbReference>
<dbReference type="InterPro" id="IPR038765">
    <property type="entry name" value="Papain-like_cys_pep_sf"/>
</dbReference>
<dbReference type="GO" id="GO:0006508">
    <property type="term" value="P:proteolysis"/>
    <property type="evidence" value="ECO:0007669"/>
    <property type="project" value="UniProtKB-KW"/>
</dbReference>
<accession>A0LJH5</accession>
<keyword evidence="2" id="KW-0645">Protease</keyword>
<dbReference type="eggNOG" id="COG0791">
    <property type="taxonomic scope" value="Bacteria"/>
</dbReference>
<dbReference type="PROSITE" id="PS51935">
    <property type="entry name" value="NLPC_P60"/>
    <property type="match status" value="1"/>
</dbReference>
<keyword evidence="7" id="KW-1185">Reference proteome</keyword>
<dbReference type="InterPro" id="IPR000064">
    <property type="entry name" value="NLP_P60_dom"/>
</dbReference>
<dbReference type="OrthoDB" id="9807055at2"/>
<feature type="domain" description="NlpC/P60" evidence="5">
    <location>
        <begin position="8"/>
        <end position="145"/>
    </location>
</feature>
<name>A0LJH5_SYNFM</name>
<sequence>MPTTPARDACPVAEIEKPLAYVDLLGKPFELGGRGPNAYDCYGLAAEVRRRVGRPIPEDYTHGRDARSCHLEIARAAADGFIELGSPEPFCLVTFRIVAPFTSHIGVVLADRFRFIHIMRGCRVAVERLDCLSWHHRITGFWEIRNCNGMPPWPE</sequence>
<comment type="similarity">
    <text evidence="1">Belongs to the peptidase C40 family.</text>
</comment>
<evidence type="ECO:0000256" key="3">
    <source>
        <dbReference type="ARBA" id="ARBA00022801"/>
    </source>
</evidence>
<reference evidence="6 7" key="1">
    <citation type="submission" date="2006-10" db="EMBL/GenBank/DDBJ databases">
        <title>Complete sequence of Syntrophobacter fumaroxidans MPOB.</title>
        <authorList>
            <consortium name="US DOE Joint Genome Institute"/>
            <person name="Copeland A."/>
            <person name="Lucas S."/>
            <person name="Lapidus A."/>
            <person name="Barry K."/>
            <person name="Detter J.C."/>
            <person name="Glavina del Rio T."/>
            <person name="Hammon N."/>
            <person name="Israni S."/>
            <person name="Pitluck S."/>
            <person name="Goltsman E.G."/>
            <person name="Martinez M."/>
            <person name="Schmutz J."/>
            <person name="Larimer F."/>
            <person name="Land M."/>
            <person name="Hauser L."/>
            <person name="Kyrpides N."/>
            <person name="Kim E."/>
            <person name="Boone D.R."/>
            <person name="Brockman F."/>
            <person name="Culley D."/>
            <person name="Ferry J."/>
            <person name="Gunsalus R."/>
            <person name="McInerney M.J."/>
            <person name="Morrison M."/>
            <person name="Plugge C."/>
            <person name="Rohlin L."/>
            <person name="Scholten J."/>
            <person name="Sieber J."/>
            <person name="Stams A.J.M."/>
            <person name="Worm P."/>
            <person name="Henstra A.M."/>
            <person name="Richardson P."/>
        </authorList>
    </citation>
    <scope>NUCLEOTIDE SEQUENCE [LARGE SCALE GENOMIC DNA]</scope>
    <source>
        <strain evidence="7">DSM 10017 / MPOB</strain>
    </source>
</reference>
<dbReference type="GO" id="GO:0008234">
    <property type="term" value="F:cysteine-type peptidase activity"/>
    <property type="evidence" value="ECO:0007669"/>
    <property type="project" value="UniProtKB-KW"/>
</dbReference>
<proteinExistence type="inferred from homology"/>
<dbReference type="SUPFAM" id="SSF54001">
    <property type="entry name" value="Cysteine proteinases"/>
    <property type="match status" value="1"/>
</dbReference>
<dbReference type="KEGG" id="sfu:Sfum_1892"/>
<dbReference type="Gene3D" id="3.90.1720.10">
    <property type="entry name" value="endopeptidase domain like (from Nostoc punctiforme)"/>
    <property type="match status" value="1"/>
</dbReference>
<evidence type="ECO:0000313" key="6">
    <source>
        <dbReference type="EMBL" id="ABK17577.1"/>
    </source>
</evidence>
<evidence type="ECO:0000259" key="5">
    <source>
        <dbReference type="PROSITE" id="PS51935"/>
    </source>
</evidence>
<protein>
    <recommendedName>
        <fullName evidence="5">NlpC/P60 domain-containing protein</fullName>
    </recommendedName>
</protein>
<dbReference type="STRING" id="335543.Sfum_1892"/>
<keyword evidence="3" id="KW-0378">Hydrolase</keyword>
<evidence type="ECO:0000256" key="1">
    <source>
        <dbReference type="ARBA" id="ARBA00007074"/>
    </source>
</evidence>
<evidence type="ECO:0000256" key="2">
    <source>
        <dbReference type="ARBA" id="ARBA00022670"/>
    </source>
</evidence>
<dbReference type="Proteomes" id="UP000001784">
    <property type="component" value="Chromosome"/>
</dbReference>
<dbReference type="EMBL" id="CP000478">
    <property type="protein sequence ID" value="ABK17577.1"/>
    <property type="molecule type" value="Genomic_DNA"/>
</dbReference>
<dbReference type="HOGENOM" id="CLU_1694636_0_0_7"/>
<evidence type="ECO:0000313" key="7">
    <source>
        <dbReference type="Proteomes" id="UP000001784"/>
    </source>
</evidence>
<dbReference type="Pfam" id="PF00877">
    <property type="entry name" value="NLPC_P60"/>
    <property type="match status" value="1"/>
</dbReference>
<gene>
    <name evidence="6" type="ordered locus">Sfum_1892</name>
</gene>
<evidence type="ECO:0000256" key="4">
    <source>
        <dbReference type="ARBA" id="ARBA00022807"/>
    </source>
</evidence>
<dbReference type="InParanoid" id="A0LJH5"/>
<keyword evidence="4" id="KW-0788">Thiol protease</keyword>